<feature type="compositionally biased region" description="Basic residues" evidence="1">
    <location>
        <begin position="11"/>
        <end position="29"/>
    </location>
</feature>
<gene>
    <name evidence="2" type="ORF">TNCV_4661961</name>
</gene>
<feature type="region of interest" description="Disordered" evidence="1">
    <location>
        <begin position="1"/>
        <end position="78"/>
    </location>
</feature>
<feature type="compositionally biased region" description="Basic and acidic residues" evidence="1">
    <location>
        <begin position="30"/>
        <end position="55"/>
    </location>
</feature>
<organism evidence="2 3">
    <name type="scientific">Trichonephila clavipes</name>
    <name type="common">Golden silk orbweaver</name>
    <name type="synonym">Nephila clavipes</name>
    <dbReference type="NCBI Taxonomy" id="2585209"/>
    <lineage>
        <taxon>Eukaryota</taxon>
        <taxon>Metazoa</taxon>
        <taxon>Ecdysozoa</taxon>
        <taxon>Arthropoda</taxon>
        <taxon>Chelicerata</taxon>
        <taxon>Arachnida</taxon>
        <taxon>Araneae</taxon>
        <taxon>Araneomorphae</taxon>
        <taxon>Entelegynae</taxon>
        <taxon>Araneoidea</taxon>
        <taxon>Nephilidae</taxon>
        <taxon>Trichonephila</taxon>
    </lineage>
</organism>
<proteinExistence type="predicted"/>
<evidence type="ECO:0000256" key="1">
    <source>
        <dbReference type="SAM" id="MobiDB-lite"/>
    </source>
</evidence>
<sequence length="78" mass="8916">MIAGAYSQKDGRKRYTMMRRLIKSRKLPRQNREGGRTPKHERSIEAERRRGEGKNAGRKTGRPKAVNQGGEISPKNPE</sequence>
<dbReference type="Proteomes" id="UP000887159">
    <property type="component" value="Unassembled WGS sequence"/>
</dbReference>
<evidence type="ECO:0000313" key="3">
    <source>
        <dbReference type="Proteomes" id="UP000887159"/>
    </source>
</evidence>
<name>A0A8X6VK73_TRICX</name>
<comment type="caution">
    <text evidence="2">The sequence shown here is derived from an EMBL/GenBank/DDBJ whole genome shotgun (WGS) entry which is preliminary data.</text>
</comment>
<dbReference type="AlphaFoldDB" id="A0A8X6VK73"/>
<accession>A0A8X6VK73</accession>
<dbReference type="EMBL" id="BMAU01021284">
    <property type="protein sequence ID" value="GFY09005.1"/>
    <property type="molecule type" value="Genomic_DNA"/>
</dbReference>
<keyword evidence="3" id="KW-1185">Reference proteome</keyword>
<evidence type="ECO:0000313" key="2">
    <source>
        <dbReference type="EMBL" id="GFY09005.1"/>
    </source>
</evidence>
<reference evidence="2" key="1">
    <citation type="submission" date="2020-08" db="EMBL/GenBank/DDBJ databases">
        <title>Multicomponent nature underlies the extraordinary mechanical properties of spider dragline silk.</title>
        <authorList>
            <person name="Kono N."/>
            <person name="Nakamura H."/>
            <person name="Mori M."/>
            <person name="Yoshida Y."/>
            <person name="Ohtoshi R."/>
            <person name="Malay A.D."/>
            <person name="Moran D.A.P."/>
            <person name="Tomita M."/>
            <person name="Numata K."/>
            <person name="Arakawa K."/>
        </authorList>
    </citation>
    <scope>NUCLEOTIDE SEQUENCE</scope>
</reference>
<protein>
    <submittedName>
        <fullName evidence="2">Uncharacterized protein</fullName>
    </submittedName>
</protein>